<accession>A0A7W2FRW5</accession>
<sequence>MYQQLTEEKRLQIWAMRKEGKNQSEIAKQLHIHRSTVSRELNRNSGPYGYEPQLAQQMAAYRKKFHQQIIEHQYEELITELIKLGLSTENCKKFVANHHPELSVEQLEQLFNCCQQQSEP</sequence>
<dbReference type="SUPFAM" id="SSF46689">
    <property type="entry name" value="Homeodomain-like"/>
    <property type="match status" value="1"/>
</dbReference>
<dbReference type="GO" id="GO:0005829">
    <property type="term" value="C:cytosol"/>
    <property type="evidence" value="ECO:0007669"/>
    <property type="project" value="TreeGrafter"/>
</dbReference>
<dbReference type="Proteomes" id="UP000571701">
    <property type="component" value="Unassembled WGS sequence"/>
</dbReference>
<dbReference type="EMBL" id="JACFYF010000006">
    <property type="protein sequence ID" value="MBA5763047.1"/>
    <property type="molecule type" value="Genomic_DNA"/>
</dbReference>
<keyword evidence="3" id="KW-1185">Reference proteome</keyword>
<dbReference type="RefSeq" id="WP_182109062.1">
    <property type="nucleotide sequence ID" value="NZ_JACFYF010000006.1"/>
</dbReference>
<organism evidence="2 3">
    <name type="scientific">Vibrio marinisediminis</name>
    <dbReference type="NCBI Taxonomy" id="2758441"/>
    <lineage>
        <taxon>Bacteria</taxon>
        <taxon>Pseudomonadati</taxon>
        <taxon>Pseudomonadota</taxon>
        <taxon>Gammaproteobacteria</taxon>
        <taxon>Vibrionales</taxon>
        <taxon>Vibrionaceae</taxon>
        <taxon>Vibrio</taxon>
    </lineage>
</organism>
<evidence type="ECO:0000313" key="3">
    <source>
        <dbReference type="Proteomes" id="UP000571701"/>
    </source>
</evidence>
<dbReference type="InterPro" id="IPR051917">
    <property type="entry name" value="Transposase-Integrase"/>
</dbReference>
<dbReference type="PANTHER" id="PTHR10948:SF23">
    <property type="entry name" value="TRANSPOSASE INSI FOR INSERTION SEQUENCE ELEMENT IS30A-RELATED"/>
    <property type="match status" value="1"/>
</dbReference>
<comment type="caution">
    <text evidence="2">The sequence shown here is derived from an EMBL/GenBank/DDBJ whole genome shotgun (WGS) entry which is preliminary data.</text>
</comment>
<dbReference type="GO" id="GO:0032196">
    <property type="term" value="P:transposition"/>
    <property type="evidence" value="ECO:0007669"/>
    <property type="project" value="TreeGrafter"/>
</dbReference>
<dbReference type="Gene3D" id="1.10.10.60">
    <property type="entry name" value="Homeodomain-like"/>
    <property type="match status" value="1"/>
</dbReference>
<evidence type="ECO:0000313" key="2">
    <source>
        <dbReference type="EMBL" id="MBA5763047.1"/>
    </source>
</evidence>
<dbReference type="PANTHER" id="PTHR10948">
    <property type="entry name" value="TRANSPOSASE"/>
    <property type="match status" value="1"/>
</dbReference>
<dbReference type="Pfam" id="PF13936">
    <property type="entry name" value="HTH_38"/>
    <property type="match status" value="1"/>
</dbReference>
<evidence type="ECO:0000259" key="1">
    <source>
        <dbReference type="Pfam" id="PF13936"/>
    </source>
</evidence>
<reference evidence="2 3" key="1">
    <citation type="submission" date="2020-07" db="EMBL/GenBank/DDBJ databases">
        <title>Vibrio marinisediminis sp. nov., isolated from marine sediment.</title>
        <authorList>
            <person name="Ji X."/>
        </authorList>
    </citation>
    <scope>NUCLEOTIDE SEQUENCE [LARGE SCALE GENOMIC DNA]</scope>
    <source>
        <strain evidence="2 3">404</strain>
    </source>
</reference>
<feature type="domain" description="Transposase IS30-like HTH" evidence="1">
    <location>
        <begin position="2"/>
        <end position="44"/>
    </location>
</feature>
<dbReference type="InterPro" id="IPR009057">
    <property type="entry name" value="Homeodomain-like_sf"/>
</dbReference>
<name>A0A7W2FRW5_9VIBR</name>
<dbReference type="InterPro" id="IPR025246">
    <property type="entry name" value="IS30-like_HTH"/>
</dbReference>
<protein>
    <submittedName>
        <fullName evidence="2">Helix-turn-helix domain-containing protein</fullName>
    </submittedName>
</protein>
<dbReference type="AlphaFoldDB" id="A0A7W2FRW5"/>
<gene>
    <name evidence="2" type="ORF">H2O73_11865</name>
</gene>
<proteinExistence type="predicted"/>
<dbReference type="GO" id="GO:0004803">
    <property type="term" value="F:transposase activity"/>
    <property type="evidence" value="ECO:0007669"/>
    <property type="project" value="TreeGrafter"/>
</dbReference>